<dbReference type="Proteomes" id="UP001472677">
    <property type="component" value="Unassembled WGS sequence"/>
</dbReference>
<dbReference type="EMBL" id="JBBPBM010000107">
    <property type="protein sequence ID" value="KAK8507599.1"/>
    <property type="molecule type" value="Genomic_DNA"/>
</dbReference>
<dbReference type="PANTHER" id="PTHR34223:SF51">
    <property type="entry name" value="OS06G0556300 PROTEIN"/>
    <property type="match status" value="1"/>
</dbReference>
<dbReference type="InterPro" id="IPR032675">
    <property type="entry name" value="LRR_dom_sf"/>
</dbReference>
<name>A0ABR2BKC5_9ROSI</name>
<reference evidence="1 2" key="1">
    <citation type="journal article" date="2024" name="G3 (Bethesda)">
        <title>Genome assembly of Hibiscus sabdariffa L. provides insights into metabolisms of medicinal natural products.</title>
        <authorList>
            <person name="Kim T."/>
        </authorList>
    </citation>
    <scope>NUCLEOTIDE SEQUENCE [LARGE SCALE GENOMIC DNA]</scope>
    <source>
        <strain evidence="1">TK-2024</strain>
        <tissue evidence="1">Old leaves</tissue>
    </source>
</reference>
<evidence type="ECO:0000313" key="2">
    <source>
        <dbReference type="Proteomes" id="UP001472677"/>
    </source>
</evidence>
<proteinExistence type="predicted"/>
<protein>
    <submittedName>
        <fullName evidence="1">Uncharacterized protein</fullName>
    </submittedName>
</protein>
<dbReference type="Gene3D" id="3.80.10.10">
    <property type="entry name" value="Ribonuclease Inhibitor"/>
    <property type="match status" value="1"/>
</dbReference>
<gene>
    <name evidence="1" type="ORF">V6N12_017892</name>
</gene>
<comment type="caution">
    <text evidence="1">The sequence shown here is derived from an EMBL/GenBank/DDBJ whole genome shotgun (WGS) entry which is preliminary data.</text>
</comment>
<dbReference type="PANTHER" id="PTHR34223">
    <property type="entry name" value="OS11G0201299 PROTEIN"/>
    <property type="match status" value="1"/>
</dbReference>
<evidence type="ECO:0000313" key="1">
    <source>
        <dbReference type="EMBL" id="KAK8507599.1"/>
    </source>
</evidence>
<dbReference type="Pfam" id="PF00646">
    <property type="entry name" value="F-box"/>
    <property type="match status" value="1"/>
</dbReference>
<dbReference type="InterPro" id="IPR036047">
    <property type="entry name" value="F-box-like_dom_sf"/>
</dbReference>
<dbReference type="InterPro" id="IPR053197">
    <property type="entry name" value="F-box_SCFL_complex_component"/>
</dbReference>
<dbReference type="PROSITE" id="PS50181">
    <property type="entry name" value="FBOX"/>
    <property type="match status" value="1"/>
</dbReference>
<dbReference type="Pfam" id="PF23622">
    <property type="entry name" value="LRR_At1g61320_AtMIF1"/>
    <property type="match status" value="1"/>
</dbReference>
<sequence length="488" mass="55135">METPTELLELIVSKSSDLVGFSDLPEPIIDHVLSLIGSNDIFPLSCVSRKFRNLSLCSPSLLFTLGFDSDKCTSDCKQLQRFLKSFLNQHNAPRIHRLRLHWFCRSCRYDAKGSSFSMWVQKALMNKVQELDIGVHVKIGKAFCLPPGIESLRVLKLKLQGGTVPKLFASVFDSLDTLSLSSVTVPGLEFGEWISYSCRSLKVLNLENVDGLEKLYISNPTLRVMKIFGFSAIKSKDNLTWSIRPGWDVTPDDSIISIHCFSLEKLEISECVFDYLDLNVNAPCLKDLQISNCRIHGFFNVRISAEQLQTLTLTMELSFGVPETSLRRCRIYSDNLVSLCKAAINLVVPCSSTFDIADNMYREYNNTGLVELFYSVRYAKILQLNFQTIAALSNHVQLKNISLEQLEASVVDLNDIDMTELAPFLRCCRSLKTLTVRCDNNDNGLSEAEMLRLGSEMEKLVGECRDTRITCNVIINRRAVRLKALVEY</sequence>
<dbReference type="InterPro" id="IPR001810">
    <property type="entry name" value="F-box_dom"/>
</dbReference>
<dbReference type="InterPro" id="IPR055357">
    <property type="entry name" value="LRR_At1g61320_AtMIF1"/>
</dbReference>
<dbReference type="SUPFAM" id="SSF81383">
    <property type="entry name" value="F-box domain"/>
    <property type="match status" value="1"/>
</dbReference>
<keyword evidence="2" id="KW-1185">Reference proteome</keyword>
<organism evidence="1 2">
    <name type="scientific">Hibiscus sabdariffa</name>
    <name type="common">roselle</name>
    <dbReference type="NCBI Taxonomy" id="183260"/>
    <lineage>
        <taxon>Eukaryota</taxon>
        <taxon>Viridiplantae</taxon>
        <taxon>Streptophyta</taxon>
        <taxon>Embryophyta</taxon>
        <taxon>Tracheophyta</taxon>
        <taxon>Spermatophyta</taxon>
        <taxon>Magnoliopsida</taxon>
        <taxon>eudicotyledons</taxon>
        <taxon>Gunneridae</taxon>
        <taxon>Pentapetalae</taxon>
        <taxon>rosids</taxon>
        <taxon>malvids</taxon>
        <taxon>Malvales</taxon>
        <taxon>Malvaceae</taxon>
        <taxon>Malvoideae</taxon>
        <taxon>Hibiscus</taxon>
    </lineage>
</organism>
<dbReference type="SUPFAM" id="SSF52047">
    <property type="entry name" value="RNI-like"/>
    <property type="match status" value="1"/>
</dbReference>
<accession>A0ABR2BKC5</accession>